<name>A0ACC2N2Q8_PERAE</name>
<comment type="caution">
    <text evidence="1">The sequence shown here is derived from an EMBL/GenBank/DDBJ whole genome shotgun (WGS) entry which is preliminary data.</text>
</comment>
<proteinExistence type="predicted"/>
<protein>
    <submittedName>
        <fullName evidence="1">Uncharacterized protein</fullName>
    </submittedName>
</protein>
<dbReference type="Proteomes" id="UP001234297">
    <property type="component" value="Chromosome 1"/>
</dbReference>
<gene>
    <name evidence="1" type="ORF">MRB53_004025</name>
</gene>
<accession>A0ACC2N2Q8</accession>
<keyword evidence="2" id="KW-1185">Reference proteome</keyword>
<evidence type="ECO:0000313" key="1">
    <source>
        <dbReference type="EMBL" id="KAJ8651002.1"/>
    </source>
</evidence>
<reference evidence="1 2" key="1">
    <citation type="journal article" date="2022" name="Hortic Res">
        <title>A haplotype resolved chromosomal level avocado genome allows analysis of novel avocado genes.</title>
        <authorList>
            <person name="Nath O."/>
            <person name="Fletcher S.J."/>
            <person name="Hayward A."/>
            <person name="Shaw L.M."/>
            <person name="Masouleh A.K."/>
            <person name="Furtado A."/>
            <person name="Henry R.J."/>
            <person name="Mitter N."/>
        </authorList>
    </citation>
    <scope>NUCLEOTIDE SEQUENCE [LARGE SCALE GENOMIC DNA]</scope>
    <source>
        <strain evidence="2">cv. Hass</strain>
    </source>
</reference>
<sequence length="610" mass="67962">MATVSVSASPQFDPSPLPFESNTSKSQSNSQTPQSLHLSLLNQCKTTKHLQQIHAHMIKTQHQRHVSKLLTSICLSPVGPMDYALSIFSRIDGPDIFTWNTMIRGYIRISAPHQSLLLFAQMLESSVFPNAYTFPFVLKACAHLSSIHRGRSVHAQLLKHGLASDLHISTALISFYAACGDPEAAHQVFVKCPYTTTSGALWNAVISGFVKSGHSKHALELFDQMLQIEGEEVRADGITIVSALSACADLGALDAGEWIHDYAIKNGIRLDVFVGTALVEVYAKCGCIELACKVFDEMCERNVMSWTVMIRGLAMCGHGGDALALFSNMIEEGVKPDGITFLGVLSACSHSGLVDEGRRIFSSMTRDFGIVPKSEHYSCMADLLSRAGMLSEAIEFIETMPLEPDAALWGSMLSACRRNPKEVKLAEYVAGHLMEIEPYNDATYVLLSNIYAYNNRWDDVARVRKLMKQRAIRKTPGCSFIEVNGVIHEFIAGDRSHPRFEEIYGMVEEVTLKLEESGYVMDTSEVLLDIEEDEKRSSLLLHSEKLALAFGLISTHSLTSVRIVKNLRVCNDCHTMMKDVSRVYQREIVLRDRNRFHRFRDGSCSCSDFW</sequence>
<dbReference type="EMBL" id="CM056809">
    <property type="protein sequence ID" value="KAJ8651002.1"/>
    <property type="molecule type" value="Genomic_DNA"/>
</dbReference>
<organism evidence="1 2">
    <name type="scientific">Persea americana</name>
    <name type="common">Avocado</name>
    <dbReference type="NCBI Taxonomy" id="3435"/>
    <lineage>
        <taxon>Eukaryota</taxon>
        <taxon>Viridiplantae</taxon>
        <taxon>Streptophyta</taxon>
        <taxon>Embryophyta</taxon>
        <taxon>Tracheophyta</taxon>
        <taxon>Spermatophyta</taxon>
        <taxon>Magnoliopsida</taxon>
        <taxon>Magnoliidae</taxon>
        <taxon>Laurales</taxon>
        <taxon>Lauraceae</taxon>
        <taxon>Persea</taxon>
    </lineage>
</organism>
<evidence type="ECO:0000313" key="2">
    <source>
        <dbReference type="Proteomes" id="UP001234297"/>
    </source>
</evidence>